<evidence type="ECO:0000313" key="2">
    <source>
        <dbReference type="EMBL" id="KZE81328.1"/>
    </source>
</evidence>
<evidence type="ECO:0000313" key="4">
    <source>
        <dbReference type="Proteomes" id="UP000076630"/>
    </source>
</evidence>
<dbReference type="OrthoDB" id="4547866at2"/>
<dbReference type="Proteomes" id="UP000183077">
    <property type="component" value="Unassembled WGS sequence"/>
</dbReference>
<gene>
    <name evidence="2" type="ORF">AV926_08570</name>
    <name evidence="3" type="ORF">SAMN04488018_102342</name>
</gene>
<protein>
    <submittedName>
        <fullName evidence="2">Dialkylresorcinol condensing enzyme DarA</fullName>
    </submittedName>
</protein>
<evidence type="ECO:0000313" key="3">
    <source>
        <dbReference type="EMBL" id="SEI63227.1"/>
    </source>
</evidence>
<keyword evidence="1" id="KW-1133">Transmembrane helix</keyword>
<dbReference type="EMBL" id="LQNU01000053">
    <property type="protein sequence ID" value="KZE81328.1"/>
    <property type="molecule type" value="Genomic_DNA"/>
</dbReference>
<keyword evidence="4" id="KW-1185">Reference proteome</keyword>
<dbReference type="AlphaFoldDB" id="A0A163Z9L9"/>
<dbReference type="GeneID" id="82256032"/>
<dbReference type="EMBL" id="FNYS01000002">
    <property type="protein sequence ID" value="SEI63227.1"/>
    <property type="molecule type" value="Genomic_DNA"/>
</dbReference>
<dbReference type="Gene3D" id="3.40.50.360">
    <property type="match status" value="1"/>
</dbReference>
<sequence length="300" mass="35018">MKKVLVLYYSQSGQLKRVLDRLTEPIRQEGNVEVTYCEIQLEHEFLFPWKKEAFFNAFPESYKQVPQTVLSPPAEVLNTKYDLIILGYQVWYLSPSIPINSFLKGPYAQTIFNDTPVVTVSGSRNMWVMAQQKIKTLLKEVNAKLVGNIALVDRHINLVSVITIVDWMFSGQQRKVWGFLPKPGISEEEIANSNRFGVVLRDYLLKDSYQGMQTELVASGAVEVRHFLVSMDKKANRIFKVWSTLIYKSKNRRTLLKIFNYYLFIAIWLVSPIVHIIHLLLYPLNYRRIKREEKYFQGID</sequence>
<keyword evidence="1" id="KW-0812">Transmembrane</keyword>
<reference evidence="2 4" key="1">
    <citation type="submission" date="2016-01" db="EMBL/GenBank/DDBJ databases">
        <title>Whole genome sequencing of Myroides marinus L41.</title>
        <authorList>
            <person name="Hong K.W."/>
        </authorList>
    </citation>
    <scope>NUCLEOTIDE SEQUENCE [LARGE SCALE GENOMIC DNA]</scope>
    <source>
        <strain evidence="2 4">L41</strain>
    </source>
</reference>
<dbReference type="SUPFAM" id="SSF52218">
    <property type="entry name" value="Flavoproteins"/>
    <property type="match status" value="1"/>
</dbReference>
<proteinExistence type="predicted"/>
<evidence type="ECO:0000313" key="5">
    <source>
        <dbReference type="Proteomes" id="UP000183077"/>
    </source>
</evidence>
<dbReference type="Proteomes" id="UP000076630">
    <property type="component" value="Unassembled WGS sequence"/>
</dbReference>
<keyword evidence="1" id="KW-0472">Membrane</keyword>
<feature type="transmembrane region" description="Helical" evidence="1">
    <location>
        <begin position="261"/>
        <end position="284"/>
    </location>
</feature>
<reference evidence="3 5" key="2">
    <citation type="submission" date="2016-10" db="EMBL/GenBank/DDBJ databases">
        <authorList>
            <person name="de Groot N.N."/>
        </authorList>
    </citation>
    <scope>NUCLEOTIDE SEQUENCE [LARGE SCALE GENOMIC DNA]</scope>
    <source>
        <strain evidence="3 5">DSM 23048</strain>
    </source>
</reference>
<accession>A0A163Z9L9</accession>
<organism evidence="2 4">
    <name type="scientific">Myroides marinus</name>
    <dbReference type="NCBI Taxonomy" id="703342"/>
    <lineage>
        <taxon>Bacteria</taxon>
        <taxon>Pseudomonadati</taxon>
        <taxon>Bacteroidota</taxon>
        <taxon>Flavobacteriia</taxon>
        <taxon>Flavobacteriales</taxon>
        <taxon>Flavobacteriaceae</taxon>
        <taxon>Myroides</taxon>
    </lineage>
</organism>
<evidence type="ECO:0000256" key="1">
    <source>
        <dbReference type="SAM" id="Phobius"/>
    </source>
</evidence>
<dbReference type="InterPro" id="IPR029039">
    <property type="entry name" value="Flavoprotein-like_sf"/>
</dbReference>
<dbReference type="RefSeq" id="WP_038985591.1">
    <property type="nucleotide sequence ID" value="NZ_FNYS01000002.1"/>
</dbReference>
<name>A0A163Z9L9_9FLAO</name>